<dbReference type="RefSeq" id="WP_115433638.1">
    <property type="nucleotide sequence ID" value="NZ_CP031337.1"/>
</dbReference>
<proteinExistence type="predicted"/>
<organism evidence="1 2">
    <name type="scientific">Crenobacter cavernae</name>
    <dbReference type="NCBI Taxonomy" id="2290923"/>
    <lineage>
        <taxon>Bacteria</taxon>
        <taxon>Pseudomonadati</taxon>
        <taxon>Pseudomonadota</taxon>
        <taxon>Betaproteobacteria</taxon>
        <taxon>Neisseriales</taxon>
        <taxon>Neisseriaceae</taxon>
        <taxon>Crenobacter</taxon>
    </lineage>
</organism>
<dbReference type="OrthoDB" id="8527613at2"/>
<reference evidence="1 2" key="1">
    <citation type="submission" date="2018-07" db="EMBL/GenBank/DDBJ databases">
        <title>Crenobacter cavernae sp. nov., isolated from a karst cave.</title>
        <authorList>
            <person name="Zhu H."/>
        </authorList>
    </citation>
    <scope>NUCLEOTIDE SEQUENCE [LARGE SCALE GENOMIC DNA]</scope>
    <source>
        <strain evidence="1 2">K1W11S-77</strain>
    </source>
</reference>
<evidence type="ECO:0000313" key="2">
    <source>
        <dbReference type="Proteomes" id="UP000254537"/>
    </source>
</evidence>
<dbReference type="EMBL" id="CP031337">
    <property type="protein sequence ID" value="AXK39707.1"/>
    <property type="molecule type" value="Genomic_DNA"/>
</dbReference>
<dbReference type="KEGG" id="ccah:DWG20_09750"/>
<sequence>MNATLYVYFTVPERAAALAPRLAELQARLAASTGIAGHLMRRRDDAATWMEVYEAVADPDAFAARRGELWAALDLDGFALAPHLEWFVPLTAPQA</sequence>
<protein>
    <submittedName>
        <fullName evidence="1">DUF4936 family protein</fullName>
    </submittedName>
</protein>
<gene>
    <name evidence="1" type="ORF">DWG20_09750</name>
</gene>
<name>A0A345Y705_9NEIS</name>
<dbReference type="Proteomes" id="UP000254537">
    <property type="component" value="Chromosome"/>
</dbReference>
<accession>A0A345Y705</accession>
<dbReference type="InterPro" id="IPR032556">
    <property type="entry name" value="DUF4936"/>
</dbReference>
<dbReference type="AlphaFoldDB" id="A0A345Y705"/>
<dbReference type="Pfam" id="PF16290">
    <property type="entry name" value="DUF4936"/>
    <property type="match status" value="1"/>
</dbReference>
<evidence type="ECO:0000313" key="1">
    <source>
        <dbReference type="EMBL" id="AXK39707.1"/>
    </source>
</evidence>